<keyword evidence="1" id="KW-0472">Membrane</keyword>
<dbReference type="InterPro" id="IPR019692">
    <property type="entry name" value="CFP-6_PH"/>
</dbReference>
<dbReference type="Pfam" id="PF10756">
    <property type="entry name" value="bPH_6"/>
    <property type="match status" value="1"/>
</dbReference>
<accession>A0A7Z0C2V3</accession>
<feature type="transmembrane region" description="Helical" evidence="1">
    <location>
        <begin position="25"/>
        <end position="44"/>
    </location>
</feature>
<name>A0A7Z0C2V3_9ACTN</name>
<dbReference type="AlphaFoldDB" id="A0A7Z0C2V3"/>
<evidence type="ECO:0000256" key="1">
    <source>
        <dbReference type="SAM" id="Phobius"/>
    </source>
</evidence>
<gene>
    <name evidence="3" type="ORF">BKA05_001963</name>
</gene>
<evidence type="ECO:0000259" key="2">
    <source>
        <dbReference type="Pfam" id="PF10756"/>
    </source>
</evidence>
<comment type="caution">
    <text evidence="3">The sequence shown here is derived from an EMBL/GenBank/DDBJ whole genome shotgun (WGS) entry which is preliminary data.</text>
</comment>
<reference evidence="3 4" key="1">
    <citation type="submission" date="2020-07" db="EMBL/GenBank/DDBJ databases">
        <title>Sequencing the genomes of 1000 actinobacteria strains.</title>
        <authorList>
            <person name="Klenk H.-P."/>
        </authorList>
    </citation>
    <scope>NUCLEOTIDE SEQUENCE [LARGE SCALE GENOMIC DNA]</scope>
    <source>
        <strain evidence="3 4">DSM 18248</strain>
    </source>
</reference>
<evidence type="ECO:0000313" key="3">
    <source>
        <dbReference type="EMBL" id="NYI10448.1"/>
    </source>
</evidence>
<dbReference type="EMBL" id="JACBZI010000001">
    <property type="protein sequence ID" value="NYI10448.1"/>
    <property type="molecule type" value="Genomic_DNA"/>
</dbReference>
<keyword evidence="1" id="KW-1133">Transmembrane helix</keyword>
<dbReference type="RefSeq" id="WP_179531282.1">
    <property type="nucleotide sequence ID" value="NZ_BAAAPP010000010.1"/>
</dbReference>
<feature type="transmembrane region" description="Helical" evidence="1">
    <location>
        <begin position="56"/>
        <end position="75"/>
    </location>
</feature>
<proteinExistence type="predicted"/>
<organism evidence="3 4">
    <name type="scientific">Nocardioides marinus</name>
    <dbReference type="NCBI Taxonomy" id="374514"/>
    <lineage>
        <taxon>Bacteria</taxon>
        <taxon>Bacillati</taxon>
        <taxon>Actinomycetota</taxon>
        <taxon>Actinomycetes</taxon>
        <taxon>Propionibacteriales</taxon>
        <taxon>Nocardioidaceae</taxon>
        <taxon>Nocardioides</taxon>
    </lineage>
</organism>
<keyword evidence="4" id="KW-1185">Reference proteome</keyword>
<keyword evidence="1" id="KW-0812">Transmembrane</keyword>
<feature type="domain" description="Low molecular weight protein antigen 6 PH" evidence="2">
    <location>
        <begin position="77"/>
        <end position="146"/>
    </location>
</feature>
<protein>
    <recommendedName>
        <fullName evidence="2">Low molecular weight protein antigen 6 PH domain-containing protein</fullName>
    </recommendedName>
</protein>
<evidence type="ECO:0000313" key="4">
    <source>
        <dbReference type="Proteomes" id="UP000537326"/>
    </source>
</evidence>
<dbReference type="Proteomes" id="UP000537326">
    <property type="component" value="Unassembled WGS sequence"/>
</dbReference>
<sequence length="154" mass="16089">MPAASEPAAGAPALPVTWRPLGPRIVGVVLGAGLLVVFGAAWLSFDQETQDSFTGLQIFTVLAVAGLGFACLNALMRSRVVATREALVVVNGYKRRVLAWEQVVAVHLPPGAPWVTLDLTDGTTCSAMGIQGSDGGRSVTAVRQLRALVSDPPR</sequence>